<reference evidence="2" key="2">
    <citation type="submission" date="2021-09" db="EMBL/GenBank/DDBJ databases">
        <authorList>
            <person name="Gilroy R."/>
        </authorList>
    </citation>
    <scope>NUCLEOTIDE SEQUENCE</scope>
    <source>
        <strain evidence="2">578</strain>
    </source>
</reference>
<evidence type="ECO:0000313" key="3">
    <source>
        <dbReference type="Proteomes" id="UP000715651"/>
    </source>
</evidence>
<evidence type="ECO:0000256" key="1">
    <source>
        <dbReference type="SAM" id="MobiDB-lite"/>
    </source>
</evidence>
<dbReference type="AlphaFoldDB" id="A0A921KCD3"/>
<accession>A0A921KCD3</accession>
<reference evidence="2" key="1">
    <citation type="journal article" date="2021" name="PeerJ">
        <title>Extensive microbial diversity within the chicken gut microbiome revealed by metagenomics and culture.</title>
        <authorList>
            <person name="Gilroy R."/>
            <person name="Ravi A."/>
            <person name="Getino M."/>
            <person name="Pursley I."/>
            <person name="Horton D.L."/>
            <person name="Alikhan N.F."/>
            <person name="Baker D."/>
            <person name="Gharbi K."/>
            <person name="Hall N."/>
            <person name="Watson M."/>
            <person name="Adriaenssens E.M."/>
            <person name="Foster-Nyarko E."/>
            <person name="Jarju S."/>
            <person name="Secka A."/>
            <person name="Antonio M."/>
            <person name="Oren A."/>
            <person name="Chaudhuri R.R."/>
            <person name="La Ragione R."/>
            <person name="Hildebrand F."/>
            <person name="Pallen M.J."/>
        </authorList>
    </citation>
    <scope>NUCLEOTIDE SEQUENCE</scope>
    <source>
        <strain evidence="2">578</strain>
    </source>
</reference>
<evidence type="ECO:0000313" key="2">
    <source>
        <dbReference type="EMBL" id="HJF18189.1"/>
    </source>
</evidence>
<feature type="region of interest" description="Disordered" evidence="1">
    <location>
        <begin position="1"/>
        <end position="61"/>
    </location>
</feature>
<feature type="compositionally biased region" description="Low complexity" evidence="1">
    <location>
        <begin position="26"/>
        <end position="47"/>
    </location>
</feature>
<comment type="caution">
    <text evidence="2">The sequence shown here is derived from an EMBL/GenBank/DDBJ whole genome shotgun (WGS) entry which is preliminary data.</text>
</comment>
<proteinExistence type="predicted"/>
<sequence length="247" mass="27468">MADDDDIKHLFDDFSMPDDLPAPNTEPSKPSAEPSCEPSEPSVAPSADLPGQGEGSLSTDNLENDLRLSDFDEQLDGLLGNKAQLAMLVVPFSDAKLSLSLLKYKDVEGWAEVLNDTSFIYLKALDGQKPEDAAQALSQLIRPLPLYSVVKRADKLEVALWVNGKKSGEKLPPPLFFEQLPEEVEDYAIGMTTTQQMVHREGVLDSADFDKQDALDYMKDSGNSVFVERDQKPQHWWNRRKKGSAEK</sequence>
<feature type="compositionally biased region" description="Basic and acidic residues" evidence="1">
    <location>
        <begin position="1"/>
        <end position="12"/>
    </location>
</feature>
<name>A0A921KCD3_9BIFI</name>
<protein>
    <submittedName>
        <fullName evidence="2">Uncharacterized protein</fullName>
    </submittedName>
</protein>
<dbReference type="EMBL" id="DYWK01000006">
    <property type="protein sequence ID" value="HJF18189.1"/>
    <property type="molecule type" value="Genomic_DNA"/>
</dbReference>
<dbReference type="Proteomes" id="UP000715651">
    <property type="component" value="Unassembled WGS sequence"/>
</dbReference>
<organism evidence="2 3">
    <name type="scientific">Aeriscardovia aeriphila</name>
    <dbReference type="NCBI Taxonomy" id="218139"/>
    <lineage>
        <taxon>Bacteria</taxon>
        <taxon>Bacillati</taxon>
        <taxon>Actinomycetota</taxon>
        <taxon>Actinomycetes</taxon>
        <taxon>Bifidobacteriales</taxon>
        <taxon>Bifidobacteriaceae</taxon>
        <taxon>Aeriscardovia</taxon>
    </lineage>
</organism>
<gene>
    <name evidence="2" type="ORF">K8U78_03415</name>
</gene>